<feature type="region of interest" description="Disordered" evidence="2">
    <location>
        <begin position="441"/>
        <end position="466"/>
    </location>
</feature>
<dbReference type="PROSITE" id="PS51365">
    <property type="entry name" value="RENAL_DIPEPTIDASE_2"/>
    <property type="match status" value="1"/>
</dbReference>
<reference evidence="4" key="1">
    <citation type="submission" date="2014-06" db="EMBL/GenBank/DDBJ databases">
        <authorList>
            <person name="Ju J."/>
            <person name="Zhang J."/>
        </authorList>
    </citation>
    <scope>NUCLEOTIDE SEQUENCE</scope>
    <source>
        <strain evidence="4">SscI8</strain>
    </source>
</reference>
<keyword evidence="1" id="KW-0862">Zinc</keyword>
<keyword evidence="3" id="KW-0472">Membrane</keyword>
<dbReference type="PANTHER" id="PTHR10443">
    <property type="entry name" value="MICROSOMAL DIPEPTIDASE"/>
    <property type="match status" value="1"/>
</dbReference>
<dbReference type="GO" id="GO:0070573">
    <property type="term" value="F:metallodipeptidase activity"/>
    <property type="evidence" value="ECO:0007669"/>
    <property type="project" value="InterPro"/>
</dbReference>
<dbReference type="GO" id="GO:0046872">
    <property type="term" value="F:metal ion binding"/>
    <property type="evidence" value="ECO:0007669"/>
    <property type="project" value="UniProtKB-UniRule"/>
</dbReference>
<feature type="transmembrane region" description="Helical" evidence="3">
    <location>
        <begin position="34"/>
        <end position="52"/>
    </location>
</feature>
<evidence type="ECO:0000256" key="1">
    <source>
        <dbReference type="RuleBase" id="RU341113"/>
    </source>
</evidence>
<accession>A0A127Z6Y4</accession>
<dbReference type="Pfam" id="PF01244">
    <property type="entry name" value="Peptidase_M19"/>
    <property type="match status" value="1"/>
</dbReference>
<comment type="cofactor">
    <cofactor evidence="1">
        <name>Zn(2+)</name>
        <dbReference type="ChEBI" id="CHEBI:29105"/>
    </cofactor>
</comment>
<organism evidence="4">
    <name type="scientific">Sporisorium scitamineum</name>
    <dbReference type="NCBI Taxonomy" id="49012"/>
    <lineage>
        <taxon>Eukaryota</taxon>
        <taxon>Fungi</taxon>
        <taxon>Dikarya</taxon>
        <taxon>Basidiomycota</taxon>
        <taxon>Ustilaginomycotina</taxon>
        <taxon>Ustilaginomycetes</taxon>
        <taxon>Ustilaginales</taxon>
        <taxon>Ustilaginaceae</taxon>
        <taxon>Sporisorium</taxon>
    </lineage>
</organism>
<dbReference type="PANTHER" id="PTHR10443:SF12">
    <property type="entry name" value="DIPEPTIDASE"/>
    <property type="match status" value="1"/>
</dbReference>
<evidence type="ECO:0000256" key="3">
    <source>
        <dbReference type="SAM" id="Phobius"/>
    </source>
</evidence>
<gene>
    <name evidence="4" type="ORF">SPSC_03211</name>
</gene>
<comment type="similarity">
    <text evidence="1">Belongs to the metallo-dependent hydrolases superfamily. Peptidase M19 family.</text>
</comment>
<keyword evidence="1" id="KW-0224">Dipeptidase</keyword>
<keyword evidence="3" id="KW-0812">Transmembrane</keyword>
<keyword evidence="1" id="KW-0482">Metalloprotease</keyword>
<dbReference type="Gene3D" id="3.20.20.140">
    <property type="entry name" value="Metal-dependent hydrolases"/>
    <property type="match status" value="1"/>
</dbReference>
<dbReference type="EMBL" id="LK056665">
    <property type="protein sequence ID" value="CDS82392.1"/>
    <property type="molecule type" value="Genomic_DNA"/>
</dbReference>
<dbReference type="AlphaFoldDB" id="A0A127Z6Y4"/>
<protein>
    <recommendedName>
        <fullName evidence="1">Dipeptidase</fullName>
        <ecNumber evidence="1">3.4.13.19</ecNumber>
    </recommendedName>
</protein>
<name>A0A127Z6Y4_9BASI</name>
<sequence length="466" mass="51626">MAITRLRNKAQEGLLTGEKHAPAQEPFITTLLKWIFYAITLYWLCLLVPSFASVTEAVSTLWQPSMDAHCVSASGWRCRNARQHAERLLSRHPLIDGHVDVPVQARYRYGNKIDTIPFDQPVFANGSYPTLGHVDIPRLRAGKSGGFFWSAYVVCPNETTVGKNFEHAATDIAVRDTLEQLDVIKQMTDKYHHDFALVGSVDAARKAFKHGQMISFIGIEGAHSIGNSLFALRTYASLFSNTIPGPVRYLTLTHTCHNAFADSAGQQPPRWNGLSPFAPALIHELNRLAIVPDLSHVSDDTALQTIDVTRGPVMLSHSAARTFKDLPRNVPDSVLNKLAASDKDHVVMINAYPGFIGGSEDLEQYVEHIEYVSNIVGKDHVGVGTDFDGIMSVPKGLEDVSHYPDLVAELVKRGWSDREIVGFVGENVLRVLEDAERVAHKMQKDDAQPDNTSWKDVFGSDAHQEL</sequence>
<dbReference type="InterPro" id="IPR008257">
    <property type="entry name" value="Pept_M19"/>
</dbReference>
<keyword evidence="1" id="KW-0479">Metal-binding</keyword>
<keyword evidence="1" id="KW-0645">Protease</keyword>
<keyword evidence="3" id="KW-1133">Transmembrane helix</keyword>
<dbReference type="GO" id="GO:0006508">
    <property type="term" value="P:proteolysis"/>
    <property type="evidence" value="ECO:0007669"/>
    <property type="project" value="UniProtKB-KW"/>
</dbReference>
<dbReference type="EC" id="3.4.13.19" evidence="1"/>
<dbReference type="SUPFAM" id="SSF51556">
    <property type="entry name" value="Metallo-dependent hydrolases"/>
    <property type="match status" value="1"/>
</dbReference>
<dbReference type="InterPro" id="IPR032466">
    <property type="entry name" value="Metal_Hydrolase"/>
</dbReference>
<dbReference type="OrthoDB" id="445695at2759"/>
<proteinExistence type="inferred from homology"/>
<dbReference type="CDD" id="cd01301">
    <property type="entry name" value="rDP_like"/>
    <property type="match status" value="1"/>
</dbReference>
<comment type="catalytic activity">
    <reaction evidence="1">
        <text>an L-aminoacyl-L-amino acid + H2O = 2 an L-alpha-amino acid</text>
        <dbReference type="Rhea" id="RHEA:48940"/>
        <dbReference type="ChEBI" id="CHEBI:15377"/>
        <dbReference type="ChEBI" id="CHEBI:59869"/>
        <dbReference type="ChEBI" id="CHEBI:77460"/>
        <dbReference type="EC" id="3.4.13.19"/>
    </reaction>
</comment>
<keyword evidence="1" id="KW-0378">Hydrolase</keyword>
<evidence type="ECO:0000256" key="2">
    <source>
        <dbReference type="SAM" id="MobiDB-lite"/>
    </source>
</evidence>
<evidence type="ECO:0000313" key="4">
    <source>
        <dbReference type="EMBL" id="CDS82392.1"/>
    </source>
</evidence>